<organism evidence="5 6">
    <name type="scientific">Tribonema minus</name>
    <dbReference type="NCBI Taxonomy" id="303371"/>
    <lineage>
        <taxon>Eukaryota</taxon>
        <taxon>Sar</taxon>
        <taxon>Stramenopiles</taxon>
        <taxon>Ochrophyta</taxon>
        <taxon>PX clade</taxon>
        <taxon>Xanthophyceae</taxon>
        <taxon>Tribonematales</taxon>
        <taxon>Tribonemataceae</taxon>
        <taxon>Tribonema</taxon>
    </lineage>
</organism>
<dbReference type="SUPFAM" id="SSF53335">
    <property type="entry name" value="S-adenosyl-L-methionine-dependent methyltransferases"/>
    <property type="match status" value="1"/>
</dbReference>
<feature type="non-terminal residue" evidence="5">
    <location>
        <position position="1"/>
    </location>
</feature>
<keyword evidence="6" id="KW-1185">Reference proteome</keyword>
<proteinExistence type="predicted"/>
<evidence type="ECO:0000256" key="3">
    <source>
        <dbReference type="ARBA" id="ARBA00022691"/>
    </source>
</evidence>
<dbReference type="EMBL" id="JAFCMP010000268">
    <property type="protein sequence ID" value="KAG5182079.1"/>
    <property type="molecule type" value="Genomic_DNA"/>
</dbReference>
<dbReference type="Pfam" id="PF11968">
    <property type="entry name" value="Bmt2"/>
    <property type="match status" value="1"/>
</dbReference>
<feature type="region of interest" description="Disordered" evidence="4">
    <location>
        <begin position="326"/>
        <end position="350"/>
    </location>
</feature>
<keyword evidence="2" id="KW-0808">Transferase</keyword>
<protein>
    <submittedName>
        <fullName evidence="5">Uncharacterized protein</fullName>
    </submittedName>
</protein>
<dbReference type="GO" id="GO:0008168">
    <property type="term" value="F:methyltransferase activity"/>
    <property type="evidence" value="ECO:0007669"/>
    <property type="project" value="UniProtKB-KW"/>
</dbReference>
<dbReference type="PANTHER" id="PTHR21008">
    <property type="entry name" value="S-ADENOSYLMETHIONINE SENSOR UPSTREAM OF MTORC1-RELATED"/>
    <property type="match status" value="1"/>
</dbReference>
<dbReference type="InterPro" id="IPR021867">
    <property type="entry name" value="Bmt2/SAMTOR"/>
</dbReference>
<evidence type="ECO:0000256" key="2">
    <source>
        <dbReference type="ARBA" id="ARBA00022679"/>
    </source>
</evidence>
<accession>A0A836CDW4</accession>
<reference evidence="5" key="1">
    <citation type="submission" date="2021-02" db="EMBL/GenBank/DDBJ databases">
        <title>First Annotated Genome of the Yellow-green Alga Tribonema minus.</title>
        <authorList>
            <person name="Mahan K.M."/>
        </authorList>
    </citation>
    <scope>NUCLEOTIDE SEQUENCE</scope>
    <source>
        <strain evidence="5">UTEX B ZZ1240</strain>
    </source>
</reference>
<keyword evidence="1" id="KW-0489">Methyltransferase</keyword>
<evidence type="ECO:0000256" key="1">
    <source>
        <dbReference type="ARBA" id="ARBA00022603"/>
    </source>
</evidence>
<dbReference type="OrthoDB" id="5954793at2759"/>
<evidence type="ECO:0000313" key="5">
    <source>
        <dbReference type="EMBL" id="KAG5182079.1"/>
    </source>
</evidence>
<comment type="caution">
    <text evidence="5">The sequence shown here is derived from an EMBL/GenBank/DDBJ whole genome shotgun (WGS) entry which is preliminary data.</text>
</comment>
<dbReference type="InterPro" id="IPR029063">
    <property type="entry name" value="SAM-dependent_MTases_sf"/>
</dbReference>
<keyword evidence="3" id="KW-0949">S-adenosyl-L-methionine</keyword>
<name>A0A836CDW4_9STRA</name>
<evidence type="ECO:0000313" key="6">
    <source>
        <dbReference type="Proteomes" id="UP000664859"/>
    </source>
</evidence>
<dbReference type="GO" id="GO:1904262">
    <property type="term" value="P:negative regulation of TORC1 signaling"/>
    <property type="evidence" value="ECO:0007669"/>
    <property type="project" value="TreeGrafter"/>
</dbReference>
<dbReference type="Gene3D" id="3.40.50.150">
    <property type="entry name" value="Vaccinia Virus protein VP39"/>
    <property type="match status" value="1"/>
</dbReference>
<dbReference type="AlphaFoldDB" id="A0A836CDW4"/>
<dbReference type="GO" id="GO:0032259">
    <property type="term" value="P:methylation"/>
    <property type="evidence" value="ECO:0007669"/>
    <property type="project" value="UniProtKB-KW"/>
</dbReference>
<dbReference type="Proteomes" id="UP000664859">
    <property type="component" value="Unassembled WGS sequence"/>
</dbReference>
<gene>
    <name evidence="5" type="ORF">JKP88DRAFT_319744</name>
</gene>
<dbReference type="PANTHER" id="PTHR21008:SF0">
    <property type="entry name" value="S-ADENOSYLMETHIONINE SENSOR UPSTREAM OF MTORC1"/>
    <property type="match status" value="1"/>
</dbReference>
<sequence>LDAEEALALLSAFLRGLHEKRSRGVTAGKNITFHHERMRKRLGERDDSAAGDDAKAWAATLSKTPSSDLEKYAASMAVLSERRWVASGYKWAAEHCRWHMGGPGEARAIKRAARQHYFLSTGTVMPRQGPEEEELLRQMGAYLGGKQGDSAGPIRLLDIGSCTNPFSRMEGFEVTALDLCPGHPSVYQQSLHTPPPGAAAASAAQQRLVSLPAGHFDAAVMSLVLSYMPLPTQRAAMVSKARALLSTPAACEEPGREWLRRGAGRLLIIEPYSTATGGRRLCNLPALQQWCAAIESMGFKFEEYKFLGRSHALAFSAVPLQDPSATASSSTASGDAELSGAAQAEVEDQGQRAPALEIAFDDAAVFAKYQGVDRPGG</sequence>
<feature type="non-terminal residue" evidence="5">
    <location>
        <position position="377"/>
    </location>
</feature>
<evidence type="ECO:0000256" key="4">
    <source>
        <dbReference type="SAM" id="MobiDB-lite"/>
    </source>
</evidence>